<reference evidence="2 3" key="1">
    <citation type="submission" date="2023-11" db="EMBL/GenBank/DDBJ databases">
        <title>Peredibacter starrii A3.12.</title>
        <authorList>
            <person name="Mitchell R.J."/>
        </authorList>
    </citation>
    <scope>NUCLEOTIDE SEQUENCE [LARGE SCALE GENOMIC DNA]</scope>
    <source>
        <strain evidence="2 3">A3.12</strain>
    </source>
</reference>
<name>A0AAX4HQE7_9BACT</name>
<evidence type="ECO:0000313" key="3">
    <source>
        <dbReference type="Proteomes" id="UP001324634"/>
    </source>
</evidence>
<dbReference type="EMBL" id="CP139487">
    <property type="protein sequence ID" value="WPU65341.1"/>
    <property type="molecule type" value="Genomic_DNA"/>
</dbReference>
<dbReference type="Pfam" id="PF04028">
    <property type="entry name" value="DUF374"/>
    <property type="match status" value="1"/>
</dbReference>
<proteinExistence type="predicted"/>
<evidence type="ECO:0000259" key="1">
    <source>
        <dbReference type="Pfam" id="PF04028"/>
    </source>
</evidence>
<sequence length="203" mass="22651">MLLQRLAGLLAGFLYKIYASTFRYELSFEDPADKKALFEDLATLDANPGRNLIYACFHQDDLSCLPYFSYKNICILISNSKDGQILASAVEHMGYQTVRGSSHRGGVAGLLAGMRKVIDGHKMTIAVDGPRGPIYKVKEGITAVSDKSKRPIVPVRGYPKWKFVFKKSWNKATLPLPFTKIQLHIGKIGFYSTQGLEDKMKSL</sequence>
<dbReference type="AlphaFoldDB" id="A0AAX4HQE7"/>
<protein>
    <submittedName>
        <fullName evidence="2">DUF374 domain-containing protein</fullName>
    </submittedName>
</protein>
<organism evidence="2 3">
    <name type="scientific">Peredibacter starrii</name>
    <dbReference type="NCBI Taxonomy" id="28202"/>
    <lineage>
        <taxon>Bacteria</taxon>
        <taxon>Pseudomonadati</taxon>
        <taxon>Bdellovibrionota</taxon>
        <taxon>Bacteriovoracia</taxon>
        <taxon>Bacteriovoracales</taxon>
        <taxon>Bacteriovoracaceae</taxon>
        <taxon>Peredibacter</taxon>
    </lineage>
</organism>
<keyword evidence="3" id="KW-1185">Reference proteome</keyword>
<dbReference type="Proteomes" id="UP001324634">
    <property type="component" value="Chromosome"/>
</dbReference>
<evidence type="ECO:0000313" key="2">
    <source>
        <dbReference type="EMBL" id="WPU65341.1"/>
    </source>
</evidence>
<feature type="domain" description="DUF374" evidence="1">
    <location>
        <begin position="70"/>
        <end position="133"/>
    </location>
</feature>
<dbReference type="RefSeq" id="WP_321395620.1">
    <property type="nucleotide sequence ID" value="NZ_CP139487.1"/>
</dbReference>
<dbReference type="InterPro" id="IPR007172">
    <property type="entry name" value="DUF374"/>
</dbReference>
<gene>
    <name evidence="2" type="ORF">SOO65_01110</name>
</gene>
<accession>A0AAX4HQE7</accession>
<dbReference type="KEGG" id="psti:SOO65_01110"/>